<accession>A0A7W7KF52</accession>
<organism evidence="1 2">
    <name type="scientific">Novosphingobium chloroacetimidivorans</name>
    <dbReference type="NCBI Taxonomy" id="1428314"/>
    <lineage>
        <taxon>Bacteria</taxon>
        <taxon>Pseudomonadati</taxon>
        <taxon>Pseudomonadota</taxon>
        <taxon>Alphaproteobacteria</taxon>
        <taxon>Sphingomonadales</taxon>
        <taxon>Sphingomonadaceae</taxon>
        <taxon>Novosphingobium</taxon>
    </lineage>
</organism>
<evidence type="ECO:0000313" key="1">
    <source>
        <dbReference type="EMBL" id="MBB4861114.1"/>
    </source>
</evidence>
<protein>
    <submittedName>
        <fullName evidence="1">Uncharacterized protein</fullName>
    </submittedName>
</protein>
<comment type="caution">
    <text evidence="1">The sequence shown here is derived from an EMBL/GenBank/DDBJ whole genome shotgun (WGS) entry which is preliminary data.</text>
</comment>
<dbReference type="EMBL" id="JACHLR010000061">
    <property type="protein sequence ID" value="MBB4861114.1"/>
    <property type="molecule type" value="Genomic_DNA"/>
</dbReference>
<proteinExistence type="predicted"/>
<sequence>MTLQIVRDWVIRLNFCDPDGLRGGKGCGQDVDPQHCSAAALVTNGRARPGLADPWGGALAADRSGVLIV</sequence>
<dbReference type="RefSeq" id="WP_184250869.1">
    <property type="nucleotide sequence ID" value="NZ_JACHLR010000061.1"/>
</dbReference>
<name>A0A7W7KF52_9SPHN</name>
<keyword evidence="2" id="KW-1185">Reference proteome</keyword>
<reference evidence="1 2" key="1">
    <citation type="submission" date="2020-08" db="EMBL/GenBank/DDBJ databases">
        <title>Functional genomics of gut bacteria from endangered species of beetles.</title>
        <authorList>
            <person name="Carlos-Shanley C."/>
        </authorList>
    </citation>
    <scope>NUCLEOTIDE SEQUENCE [LARGE SCALE GENOMIC DNA]</scope>
    <source>
        <strain evidence="1 2">S00245</strain>
    </source>
</reference>
<dbReference type="AlphaFoldDB" id="A0A7W7KF52"/>
<dbReference type="Proteomes" id="UP000555448">
    <property type="component" value="Unassembled WGS sequence"/>
</dbReference>
<evidence type="ECO:0000313" key="2">
    <source>
        <dbReference type="Proteomes" id="UP000555448"/>
    </source>
</evidence>
<gene>
    <name evidence="1" type="ORF">HNO88_004468</name>
</gene>